<evidence type="ECO:0000313" key="2">
    <source>
        <dbReference type="Proteomes" id="UP001378592"/>
    </source>
</evidence>
<reference evidence="1 2" key="1">
    <citation type="submission" date="2024-03" db="EMBL/GenBank/DDBJ databases">
        <title>The genome assembly and annotation of the cricket Gryllus longicercus Weissman &amp; Gray.</title>
        <authorList>
            <person name="Szrajer S."/>
            <person name="Gray D."/>
            <person name="Ylla G."/>
        </authorList>
    </citation>
    <scope>NUCLEOTIDE SEQUENCE [LARGE SCALE GENOMIC DNA]</scope>
    <source>
        <strain evidence="1">DAG 2021-001</strain>
        <tissue evidence="1">Whole body minus gut</tissue>
    </source>
</reference>
<protein>
    <submittedName>
        <fullName evidence="1">Uncharacterized protein</fullName>
    </submittedName>
</protein>
<organism evidence="1 2">
    <name type="scientific">Gryllus longicercus</name>
    <dbReference type="NCBI Taxonomy" id="2509291"/>
    <lineage>
        <taxon>Eukaryota</taxon>
        <taxon>Metazoa</taxon>
        <taxon>Ecdysozoa</taxon>
        <taxon>Arthropoda</taxon>
        <taxon>Hexapoda</taxon>
        <taxon>Insecta</taxon>
        <taxon>Pterygota</taxon>
        <taxon>Neoptera</taxon>
        <taxon>Polyneoptera</taxon>
        <taxon>Orthoptera</taxon>
        <taxon>Ensifera</taxon>
        <taxon>Gryllidea</taxon>
        <taxon>Grylloidea</taxon>
        <taxon>Gryllidae</taxon>
        <taxon>Gryllinae</taxon>
        <taxon>Gryllus</taxon>
    </lineage>
</organism>
<gene>
    <name evidence="1" type="ORF">R5R35_001076</name>
</gene>
<name>A0AAN9VYR5_9ORTH</name>
<sequence length="139" mass="16274">MCIHLKNHHTNVFNFVDFVEERESFCIGVFKESENIVHAFHIKQWGLFFLQKVCVGDLTGLFMQVIRAATNQLDFNYSLEVCDHNETRKEYFKGCVLPMEKPTEEIMNTGKYLLLSDLILKTINTESPIMIVVRIWKNV</sequence>
<keyword evidence="2" id="KW-1185">Reference proteome</keyword>
<comment type="caution">
    <text evidence="1">The sequence shown here is derived from an EMBL/GenBank/DDBJ whole genome shotgun (WGS) entry which is preliminary data.</text>
</comment>
<proteinExistence type="predicted"/>
<dbReference type="Proteomes" id="UP001378592">
    <property type="component" value="Unassembled WGS sequence"/>
</dbReference>
<dbReference type="EMBL" id="JAZDUA010000042">
    <property type="protein sequence ID" value="KAK7871211.1"/>
    <property type="molecule type" value="Genomic_DNA"/>
</dbReference>
<accession>A0AAN9VYR5</accession>
<evidence type="ECO:0000313" key="1">
    <source>
        <dbReference type="EMBL" id="KAK7871211.1"/>
    </source>
</evidence>
<dbReference type="AlphaFoldDB" id="A0AAN9VYR5"/>